<dbReference type="AlphaFoldDB" id="F0W9L7"/>
<reference evidence="2" key="2">
    <citation type="submission" date="2011-02" db="EMBL/GenBank/DDBJ databases">
        <authorList>
            <person name="MacLean D."/>
        </authorList>
    </citation>
    <scope>NUCLEOTIDE SEQUENCE</scope>
</reference>
<feature type="region of interest" description="Disordered" evidence="1">
    <location>
        <begin position="114"/>
        <end position="151"/>
    </location>
</feature>
<proteinExistence type="predicted"/>
<feature type="compositionally biased region" description="Basic residues" evidence="1">
    <location>
        <begin position="127"/>
        <end position="141"/>
    </location>
</feature>
<feature type="region of interest" description="Disordered" evidence="1">
    <location>
        <begin position="198"/>
        <end position="250"/>
    </location>
</feature>
<dbReference type="HOGENOM" id="CLU_1112986_0_0_1"/>
<gene>
    <name evidence="2" type="primary">AlNc14C40G3472</name>
    <name evidence="2" type="ORF">ALNC14_039780</name>
</gene>
<sequence>MSSLRMKPGHTRRNTESSMRAHSNAFQNGPLTNERENIENLRRKLQGIHRQQERLSTSSIHSDESIGSQSSLVRCYSGPPPPHSIGVPIECTPSPAIPSVYFENLLDHVATSTQSAPVSRNTSNMQNRKHCGPTSHRHRISQPHGRMDEPSHKYNAEKTGTHHAFPDSARSRGDTAHVKNELNATTRNRYSAKSSDVYHGVPSTAARQEAKNDVKKSVRDPFSEKMRSTMHKRIPQSTGMHLSTTSSFQQ</sequence>
<feature type="region of interest" description="Disordered" evidence="1">
    <location>
        <begin position="47"/>
        <end position="66"/>
    </location>
</feature>
<feature type="compositionally biased region" description="Polar residues" evidence="1">
    <location>
        <begin position="114"/>
        <end position="126"/>
    </location>
</feature>
<accession>F0W9L7</accession>
<feature type="compositionally biased region" description="Basic and acidic residues" evidence="1">
    <location>
        <begin position="208"/>
        <end position="227"/>
    </location>
</feature>
<protein>
    <submittedName>
        <fullName evidence="2">AlNc14C40G3472 protein</fullName>
    </submittedName>
</protein>
<feature type="compositionally biased region" description="Polar residues" evidence="1">
    <location>
        <begin position="54"/>
        <end position="66"/>
    </location>
</feature>
<feature type="region of interest" description="Disordered" evidence="1">
    <location>
        <begin position="1"/>
        <end position="35"/>
    </location>
</feature>
<reference evidence="2" key="1">
    <citation type="journal article" date="2011" name="PLoS Biol.">
        <title>Gene gain and loss during evolution of obligate parasitism in the white rust pathogen of Arabidopsis thaliana.</title>
        <authorList>
            <person name="Kemen E."/>
            <person name="Gardiner A."/>
            <person name="Schultz-Larsen T."/>
            <person name="Kemen A.C."/>
            <person name="Balmuth A.L."/>
            <person name="Robert-Seilaniantz A."/>
            <person name="Bailey K."/>
            <person name="Holub E."/>
            <person name="Studholme D.J."/>
            <person name="Maclean D."/>
            <person name="Jones J.D."/>
        </authorList>
    </citation>
    <scope>NUCLEOTIDE SEQUENCE</scope>
</reference>
<feature type="compositionally biased region" description="Polar residues" evidence="1">
    <location>
        <begin position="235"/>
        <end position="250"/>
    </location>
</feature>
<name>F0W9L7_9STRA</name>
<evidence type="ECO:0000313" key="2">
    <source>
        <dbReference type="EMBL" id="CCA17835.1"/>
    </source>
</evidence>
<evidence type="ECO:0000256" key="1">
    <source>
        <dbReference type="SAM" id="MobiDB-lite"/>
    </source>
</evidence>
<feature type="compositionally biased region" description="Polar residues" evidence="1">
    <location>
        <begin position="16"/>
        <end position="31"/>
    </location>
</feature>
<organism evidence="2">
    <name type="scientific">Albugo laibachii Nc14</name>
    <dbReference type="NCBI Taxonomy" id="890382"/>
    <lineage>
        <taxon>Eukaryota</taxon>
        <taxon>Sar</taxon>
        <taxon>Stramenopiles</taxon>
        <taxon>Oomycota</taxon>
        <taxon>Peronosporomycetes</taxon>
        <taxon>Albuginales</taxon>
        <taxon>Albuginaceae</taxon>
        <taxon>Albugo</taxon>
    </lineage>
</organism>
<dbReference type="EMBL" id="FR824085">
    <property type="protein sequence ID" value="CCA17835.1"/>
    <property type="molecule type" value="Genomic_DNA"/>
</dbReference>